<dbReference type="InterPro" id="IPR020846">
    <property type="entry name" value="MFS_dom"/>
</dbReference>
<comment type="subcellular location">
    <subcellularLocation>
        <location evidence="1">Cell membrane</location>
        <topology evidence="1">Multi-pass membrane protein</topology>
    </subcellularLocation>
</comment>
<evidence type="ECO:0000256" key="2">
    <source>
        <dbReference type="ARBA" id="ARBA00022448"/>
    </source>
</evidence>
<evidence type="ECO:0000313" key="9">
    <source>
        <dbReference type="EMBL" id="QCY48422.1"/>
    </source>
</evidence>
<feature type="transmembrane region" description="Helical" evidence="7">
    <location>
        <begin position="145"/>
        <end position="167"/>
    </location>
</feature>
<name>A0A5B7WX03_9MICC</name>
<dbReference type="GO" id="GO:0022857">
    <property type="term" value="F:transmembrane transporter activity"/>
    <property type="evidence" value="ECO:0007669"/>
    <property type="project" value="InterPro"/>
</dbReference>
<dbReference type="PANTHER" id="PTHR42718">
    <property type="entry name" value="MAJOR FACILITATOR SUPERFAMILY MULTIDRUG TRANSPORTER MFSC"/>
    <property type="match status" value="1"/>
</dbReference>
<dbReference type="Gene3D" id="1.20.1720.10">
    <property type="entry name" value="Multidrug resistance protein D"/>
    <property type="match status" value="1"/>
</dbReference>
<dbReference type="InterPro" id="IPR011701">
    <property type="entry name" value="MFS"/>
</dbReference>
<keyword evidence="3" id="KW-1003">Cell membrane</keyword>
<keyword evidence="6 7" id="KW-0472">Membrane</keyword>
<feature type="transmembrane region" description="Helical" evidence="7">
    <location>
        <begin position="410"/>
        <end position="428"/>
    </location>
</feature>
<dbReference type="Proteomes" id="UP000307000">
    <property type="component" value="Chromosome"/>
</dbReference>
<feature type="transmembrane region" description="Helical" evidence="7">
    <location>
        <begin position="309"/>
        <end position="328"/>
    </location>
</feature>
<evidence type="ECO:0000256" key="5">
    <source>
        <dbReference type="ARBA" id="ARBA00022989"/>
    </source>
</evidence>
<feature type="transmembrane region" description="Helical" evidence="7">
    <location>
        <begin position="112"/>
        <end position="133"/>
    </location>
</feature>
<dbReference type="SUPFAM" id="SSF103473">
    <property type="entry name" value="MFS general substrate transporter"/>
    <property type="match status" value="1"/>
</dbReference>
<feature type="domain" description="Major facilitator superfamily (MFS) profile" evidence="8">
    <location>
        <begin position="21"/>
        <end position="501"/>
    </location>
</feature>
<dbReference type="PANTHER" id="PTHR42718:SF47">
    <property type="entry name" value="METHYL VIOLOGEN RESISTANCE PROTEIN SMVA"/>
    <property type="match status" value="1"/>
</dbReference>
<dbReference type="AlphaFoldDB" id="A0A5B7WX03"/>
<dbReference type="RefSeq" id="WP_138176095.1">
    <property type="nucleotide sequence ID" value="NZ_BAAAGL010000026.1"/>
</dbReference>
<dbReference type="PROSITE" id="PS50850">
    <property type="entry name" value="MFS"/>
    <property type="match status" value="1"/>
</dbReference>
<feature type="transmembrane region" description="Helical" evidence="7">
    <location>
        <begin position="365"/>
        <end position="389"/>
    </location>
</feature>
<gene>
    <name evidence="9" type="ORF">GcLGCM259_2715</name>
</gene>
<dbReference type="Pfam" id="PF07690">
    <property type="entry name" value="MFS_1"/>
    <property type="match status" value="1"/>
</dbReference>
<dbReference type="InterPro" id="IPR036259">
    <property type="entry name" value="MFS_trans_sf"/>
</dbReference>
<dbReference type="GO" id="GO:0005886">
    <property type="term" value="C:plasma membrane"/>
    <property type="evidence" value="ECO:0007669"/>
    <property type="project" value="UniProtKB-SubCell"/>
</dbReference>
<evidence type="ECO:0000256" key="4">
    <source>
        <dbReference type="ARBA" id="ARBA00022692"/>
    </source>
</evidence>
<organism evidence="9 10">
    <name type="scientific">Glutamicibacter creatinolyticus</name>
    <dbReference type="NCBI Taxonomy" id="162496"/>
    <lineage>
        <taxon>Bacteria</taxon>
        <taxon>Bacillati</taxon>
        <taxon>Actinomycetota</taxon>
        <taxon>Actinomycetes</taxon>
        <taxon>Micrococcales</taxon>
        <taxon>Micrococcaceae</taxon>
        <taxon>Glutamicibacter</taxon>
    </lineage>
</organism>
<protein>
    <submittedName>
        <fullName evidence="9">RNA-binding S4 domain-containing protein</fullName>
    </submittedName>
</protein>
<feature type="transmembrane region" description="Helical" evidence="7">
    <location>
        <begin position="56"/>
        <end position="75"/>
    </location>
</feature>
<evidence type="ECO:0000256" key="7">
    <source>
        <dbReference type="SAM" id="Phobius"/>
    </source>
</evidence>
<sequence length="506" mass="52545">MTSPTTGTLPRVLTPRRRWAALVVLLFPVLLVSVDNTVLSFAVPAISAALQPTGNQLLWIIDIYPLILAGLLVPMGSLGDRIGRRKVLLTGAVGFALVSGLAAFATDAGQLIAARTLLGVFGAMLMPATLSLLRNIFSDPMERRTAIAIWAAAFSGGAVLGPVIGGILLEHFWWGSVFFLAVPMLLPLLVGGLILLPESRDPNPGKVDPISIVLIIMALLPFVYGIKSISSGPWYVPVAAITIGVVSAVAFVRRQLTRSIPMLDVRLFGNRVFSGALAVNLIGVFSLVGFIYFVSQHLQLISGLTPFEAGVWMTPGLVLTMVFGLLAVRFSARYGTSNVMIAGLVLSALAYAVVVLAGASGSDTWLMVAFCLLGLGVGMSETLSNDLVLSEVPAAKAGAASAISETAYEVGSVLGTAVLGTILNGIYASSLMVPSSLSEQQAEAATQTLSGAHTVAEQLDPAASQTLLQAAAAAFDHGVLVTASLAALLALVAAIVVGRVVKPLAR</sequence>
<evidence type="ECO:0000256" key="1">
    <source>
        <dbReference type="ARBA" id="ARBA00004651"/>
    </source>
</evidence>
<feature type="transmembrane region" description="Helical" evidence="7">
    <location>
        <begin position="87"/>
        <end position="106"/>
    </location>
</feature>
<feature type="transmembrane region" description="Helical" evidence="7">
    <location>
        <begin position="479"/>
        <end position="501"/>
    </location>
</feature>
<keyword evidence="5 7" id="KW-1133">Transmembrane helix</keyword>
<feature type="transmembrane region" description="Helical" evidence="7">
    <location>
        <begin position="340"/>
        <end position="359"/>
    </location>
</feature>
<feature type="transmembrane region" description="Helical" evidence="7">
    <location>
        <begin position="207"/>
        <end position="226"/>
    </location>
</feature>
<dbReference type="CDD" id="cd17321">
    <property type="entry name" value="MFS_MMR_MDR_like"/>
    <property type="match status" value="1"/>
</dbReference>
<proteinExistence type="predicted"/>
<evidence type="ECO:0000259" key="8">
    <source>
        <dbReference type="PROSITE" id="PS50850"/>
    </source>
</evidence>
<dbReference type="EMBL" id="CP034412">
    <property type="protein sequence ID" value="QCY48422.1"/>
    <property type="molecule type" value="Genomic_DNA"/>
</dbReference>
<keyword evidence="10" id="KW-1185">Reference proteome</keyword>
<evidence type="ECO:0000256" key="3">
    <source>
        <dbReference type="ARBA" id="ARBA00022475"/>
    </source>
</evidence>
<evidence type="ECO:0000256" key="6">
    <source>
        <dbReference type="ARBA" id="ARBA00023136"/>
    </source>
</evidence>
<feature type="transmembrane region" description="Helical" evidence="7">
    <location>
        <begin position="272"/>
        <end position="294"/>
    </location>
</feature>
<feature type="transmembrane region" description="Helical" evidence="7">
    <location>
        <begin position="232"/>
        <end position="252"/>
    </location>
</feature>
<dbReference type="Gene3D" id="1.20.1250.20">
    <property type="entry name" value="MFS general substrate transporter like domains"/>
    <property type="match status" value="1"/>
</dbReference>
<reference evidence="9 10" key="1">
    <citation type="submission" date="2018-12" db="EMBL/GenBank/DDBJ databases">
        <title>Complete Genome Sequence of Glutamicibacter creatinolyticus strain LGCM259,isolated from an abscess of a 12-year-old mare in Italy.</title>
        <authorList>
            <person name="Santos R.G."/>
            <person name="Silva A.L."/>
            <person name="Seyffert N."/>
            <person name="Castro T.L.P."/>
            <person name="Attili A.R."/>
            <person name="Rifici C."/>
            <person name="Mazzullo G."/>
            <person name="Brenig B."/>
            <person name="Venanzi F."/>
            <person name="Azevedo V."/>
        </authorList>
    </citation>
    <scope>NUCLEOTIDE SEQUENCE [LARGE SCALE GENOMIC DNA]</scope>
    <source>
        <strain evidence="9 10">LGCM 259</strain>
    </source>
</reference>
<keyword evidence="4 7" id="KW-0812">Transmembrane</keyword>
<dbReference type="KEGG" id="gcr:GcLGCM259_2715"/>
<feature type="transmembrane region" description="Helical" evidence="7">
    <location>
        <begin position="173"/>
        <end position="195"/>
    </location>
</feature>
<keyword evidence="2" id="KW-0813">Transport</keyword>
<evidence type="ECO:0000313" key="10">
    <source>
        <dbReference type="Proteomes" id="UP000307000"/>
    </source>
</evidence>
<accession>A0A5B7WX03</accession>